<evidence type="ECO:0000313" key="2">
    <source>
        <dbReference type="Proteomes" id="UP000642748"/>
    </source>
</evidence>
<keyword evidence="2" id="KW-1185">Reference proteome</keyword>
<dbReference type="Gene3D" id="3.40.630.30">
    <property type="match status" value="1"/>
</dbReference>
<gene>
    <name evidence="1" type="ORF">Raf01_48530</name>
</gene>
<name>A0A8J3QUE4_9ACTN</name>
<dbReference type="RefSeq" id="WP_203920252.1">
    <property type="nucleotide sequence ID" value="NZ_BONZ01000045.1"/>
</dbReference>
<comment type="caution">
    <text evidence="1">The sequence shown here is derived from an EMBL/GenBank/DDBJ whole genome shotgun (WGS) entry which is preliminary data.</text>
</comment>
<reference evidence="1" key="1">
    <citation type="submission" date="2021-01" db="EMBL/GenBank/DDBJ databases">
        <title>Whole genome shotgun sequence of Rugosimonospora africana NBRC 104875.</title>
        <authorList>
            <person name="Komaki H."/>
            <person name="Tamura T."/>
        </authorList>
    </citation>
    <scope>NUCLEOTIDE SEQUENCE</scope>
    <source>
        <strain evidence="1">NBRC 104875</strain>
    </source>
</reference>
<organism evidence="1 2">
    <name type="scientific">Rugosimonospora africana</name>
    <dbReference type="NCBI Taxonomy" id="556532"/>
    <lineage>
        <taxon>Bacteria</taxon>
        <taxon>Bacillati</taxon>
        <taxon>Actinomycetota</taxon>
        <taxon>Actinomycetes</taxon>
        <taxon>Micromonosporales</taxon>
        <taxon>Micromonosporaceae</taxon>
        <taxon>Rugosimonospora</taxon>
    </lineage>
</organism>
<dbReference type="AlphaFoldDB" id="A0A8J3QUE4"/>
<accession>A0A8J3QUE4</accession>
<evidence type="ECO:0000313" key="1">
    <source>
        <dbReference type="EMBL" id="GIH16681.1"/>
    </source>
</evidence>
<sequence length="252" mass="27835">MDLRIVTVAERPTMKSSFANAEKTDPWPAFMNEDPIALLYYSDNRTAHPEYGLIAYDADAPDQAIARAFCVPFAWDGDPALGELPEDGFDGVIWRSARDRQVGRKPNLVSALEITVPTDLQGTGLSGKMLAAMRDNVARLGFEHLVAPVRPNHKHLAPDVPIEEYAALVREDGLPQDPWLRVHVRAGGRIVGTCKRAMVIPGTLDEWRSWTGLPFDKSGPVVVPGALVPVQCSVEHDYAVYVEPGVWVHHRL</sequence>
<dbReference type="Proteomes" id="UP000642748">
    <property type="component" value="Unassembled WGS sequence"/>
</dbReference>
<protein>
    <recommendedName>
        <fullName evidence="3">N-acetyltransferase</fullName>
    </recommendedName>
</protein>
<dbReference type="EMBL" id="BONZ01000045">
    <property type="protein sequence ID" value="GIH16681.1"/>
    <property type="molecule type" value="Genomic_DNA"/>
</dbReference>
<proteinExistence type="predicted"/>
<evidence type="ECO:0008006" key="3">
    <source>
        <dbReference type="Google" id="ProtNLM"/>
    </source>
</evidence>